<accession>A0A183GJQ7</accession>
<evidence type="ECO:0000256" key="11">
    <source>
        <dbReference type="ARBA" id="ARBA00061603"/>
    </source>
</evidence>
<keyword evidence="6" id="KW-0498">Mitosis</keyword>
<dbReference type="PANTHER" id="PTHR12955:SF1">
    <property type="entry name" value="INTEGRATOR COMPLEX SUBUNIT 13"/>
    <property type="match status" value="1"/>
</dbReference>
<gene>
    <name evidence="13" type="ORF">HPBE_LOCUS22915</name>
</gene>
<keyword evidence="14" id="KW-1185">Reference proteome</keyword>
<reference evidence="15" key="2">
    <citation type="submission" date="2019-09" db="UniProtKB">
        <authorList>
            <consortium name="WormBaseParasite"/>
        </authorList>
    </citation>
    <scope>IDENTIFICATION</scope>
</reference>
<evidence type="ECO:0000256" key="9">
    <source>
        <dbReference type="ARBA" id="ARBA00030658"/>
    </source>
</evidence>
<dbReference type="EMBL" id="UZAH01034487">
    <property type="protein sequence ID" value="VDP35405.1"/>
    <property type="molecule type" value="Genomic_DNA"/>
</dbReference>
<comment type="subcellular location">
    <subcellularLocation>
        <location evidence="2">Cytoplasm</location>
        <location evidence="2">Perinuclear region</location>
    </subcellularLocation>
    <subcellularLocation>
        <location evidence="1">Nucleus</location>
    </subcellularLocation>
</comment>
<comment type="subunit">
    <text evidence="12">Belongs to the multiprotein complex Integrator, at least composed of IntS1, IntS2, IntS3, IntS4, omd/IntS5, IntS6, defl/IntS7, IntS8, IntS9, IntS10, IntS11, IntS12, asun/IntS13, IntS14 and IntS15. The core complex associates with protein phosphatase 2A subunits mts/PP2A and Pp2A-29B, to form the Integrator-PP2A (INTAC) complex.</text>
</comment>
<evidence type="ECO:0000256" key="7">
    <source>
        <dbReference type="ARBA" id="ARBA00023242"/>
    </source>
</evidence>
<evidence type="ECO:0000256" key="8">
    <source>
        <dbReference type="ARBA" id="ARBA00023306"/>
    </source>
</evidence>
<keyword evidence="5" id="KW-0132">Cell division</keyword>
<evidence type="ECO:0000256" key="4">
    <source>
        <dbReference type="ARBA" id="ARBA00022490"/>
    </source>
</evidence>
<dbReference type="GO" id="GO:0048471">
    <property type="term" value="C:perinuclear region of cytoplasm"/>
    <property type="evidence" value="ECO:0007669"/>
    <property type="project" value="UniProtKB-SubCell"/>
</dbReference>
<evidence type="ECO:0000256" key="5">
    <source>
        <dbReference type="ARBA" id="ARBA00022618"/>
    </source>
</evidence>
<evidence type="ECO:0000256" key="1">
    <source>
        <dbReference type="ARBA" id="ARBA00004123"/>
    </source>
</evidence>
<evidence type="ECO:0000256" key="3">
    <source>
        <dbReference type="ARBA" id="ARBA00020501"/>
    </source>
</evidence>
<dbReference type="InterPro" id="IPR019355">
    <property type="entry name" value="Cell_cycle_regulator_Mat89Bb"/>
</dbReference>
<evidence type="ECO:0000313" key="14">
    <source>
        <dbReference type="Proteomes" id="UP000050761"/>
    </source>
</evidence>
<keyword evidence="8" id="KW-0131">Cell cycle</keyword>
<dbReference type="GO" id="GO:0051642">
    <property type="term" value="P:centrosome localization"/>
    <property type="evidence" value="ECO:0007669"/>
    <property type="project" value="TreeGrafter"/>
</dbReference>
<evidence type="ECO:0000256" key="12">
    <source>
        <dbReference type="ARBA" id="ARBA00065185"/>
    </source>
</evidence>
<dbReference type="GO" id="GO:0051301">
    <property type="term" value="P:cell division"/>
    <property type="evidence" value="ECO:0007669"/>
    <property type="project" value="UniProtKB-KW"/>
</dbReference>
<evidence type="ECO:0000256" key="2">
    <source>
        <dbReference type="ARBA" id="ARBA00004556"/>
    </source>
</evidence>
<sequence>MGLGLDHKVLVVLDHGPRFARRSGNVSEMPVGKSDKSLWTWCVEATLELHRTDCVRLMRFVLADCVGRVLQSQWGTELVTQQEVGIEIRRNVDMPVGIVGCLQHRQDSIAHAYALLKTRGRVHQSYCKKPIVVALRPCFLVCVVWKEPTFWAATTYFHRGFFHFGLL</sequence>
<dbReference type="GO" id="GO:0032039">
    <property type="term" value="C:integrator complex"/>
    <property type="evidence" value="ECO:0007669"/>
    <property type="project" value="TreeGrafter"/>
</dbReference>
<protein>
    <recommendedName>
        <fullName evidence="3">Protein asunder</fullName>
    </recommendedName>
    <alternativeName>
        <fullName evidence="10">Cell cycle regulator Mat89Bb</fullName>
    </alternativeName>
    <alternativeName>
        <fullName evidence="9">Set apart in position or space protein</fullName>
    </alternativeName>
</protein>
<keyword evidence="7" id="KW-0539">Nucleus</keyword>
<dbReference type="GO" id="GO:0007346">
    <property type="term" value="P:regulation of mitotic cell cycle"/>
    <property type="evidence" value="ECO:0007669"/>
    <property type="project" value="TreeGrafter"/>
</dbReference>
<dbReference type="OrthoDB" id="5844105at2759"/>
<evidence type="ECO:0000256" key="10">
    <source>
        <dbReference type="ARBA" id="ARBA00032585"/>
    </source>
</evidence>
<name>A0A183GJQ7_HELPZ</name>
<proteinExistence type="inferred from homology"/>
<evidence type="ECO:0000313" key="15">
    <source>
        <dbReference type="WBParaSite" id="HPBE_0002291601-mRNA-1"/>
    </source>
</evidence>
<reference evidence="13 14" key="1">
    <citation type="submission" date="2018-11" db="EMBL/GenBank/DDBJ databases">
        <authorList>
            <consortium name="Pathogen Informatics"/>
        </authorList>
    </citation>
    <scope>NUCLEOTIDE SEQUENCE [LARGE SCALE GENOMIC DNA]</scope>
</reference>
<evidence type="ECO:0000313" key="13">
    <source>
        <dbReference type="EMBL" id="VDP35405.1"/>
    </source>
</evidence>
<dbReference type="WBParaSite" id="HPBE_0002291601-mRNA-1">
    <property type="protein sequence ID" value="HPBE_0002291601-mRNA-1"/>
    <property type="gene ID" value="HPBE_0002291601"/>
</dbReference>
<evidence type="ECO:0000256" key="6">
    <source>
        <dbReference type="ARBA" id="ARBA00022776"/>
    </source>
</evidence>
<dbReference type="Pfam" id="PF10221">
    <property type="entry name" value="Mat89Bb"/>
    <property type="match status" value="1"/>
</dbReference>
<accession>A0A3P8DU36</accession>
<dbReference type="AlphaFoldDB" id="A0A183GJQ7"/>
<dbReference type="PANTHER" id="PTHR12955">
    <property type="entry name" value="SARCOMA ANTIGEN NY-SAR-95-RELATED"/>
    <property type="match status" value="1"/>
</dbReference>
<keyword evidence="4" id="KW-0963">Cytoplasm</keyword>
<organism evidence="14 15">
    <name type="scientific">Heligmosomoides polygyrus</name>
    <name type="common">Parasitic roundworm</name>
    <dbReference type="NCBI Taxonomy" id="6339"/>
    <lineage>
        <taxon>Eukaryota</taxon>
        <taxon>Metazoa</taxon>
        <taxon>Ecdysozoa</taxon>
        <taxon>Nematoda</taxon>
        <taxon>Chromadorea</taxon>
        <taxon>Rhabditida</taxon>
        <taxon>Rhabditina</taxon>
        <taxon>Rhabditomorpha</taxon>
        <taxon>Strongyloidea</taxon>
        <taxon>Heligmosomidae</taxon>
        <taxon>Heligmosomoides</taxon>
    </lineage>
</organism>
<dbReference type="Proteomes" id="UP000050761">
    <property type="component" value="Unassembled WGS sequence"/>
</dbReference>
<comment type="similarity">
    <text evidence="11">Belongs to the Integrator subunit 13 family.</text>
</comment>